<dbReference type="InterPro" id="IPR003313">
    <property type="entry name" value="AraC-bd"/>
</dbReference>
<dbReference type="SMART" id="SM00342">
    <property type="entry name" value="HTH_ARAC"/>
    <property type="match status" value="1"/>
</dbReference>
<evidence type="ECO:0000313" key="7">
    <source>
        <dbReference type="Proteomes" id="UP000017670"/>
    </source>
</evidence>
<keyword evidence="2" id="KW-0238">DNA-binding</keyword>
<dbReference type="AlphaFoldDB" id="N9E171"/>
<dbReference type="RefSeq" id="WP_005062331.1">
    <property type="nucleotide sequence ID" value="NZ_KB849766.1"/>
</dbReference>
<keyword evidence="7" id="KW-1185">Reference proteome</keyword>
<dbReference type="PATRIC" id="fig|1217648.3.peg.2779"/>
<dbReference type="InterPro" id="IPR018060">
    <property type="entry name" value="HTH_AraC"/>
</dbReference>
<keyword evidence="1" id="KW-0805">Transcription regulation</keyword>
<dbReference type="GO" id="GO:0003700">
    <property type="term" value="F:DNA-binding transcription factor activity"/>
    <property type="evidence" value="ECO:0007669"/>
    <property type="project" value="InterPro"/>
</dbReference>
<organism evidence="6 7">
    <name type="scientific">Acinetobacter beijerinckii CIP 110307</name>
    <dbReference type="NCBI Taxonomy" id="1217648"/>
    <lineage>
        <taxon>Bacteria</taxon>
        <taxon>Pseudomonadati</taxon>
        <taxon>Pseudomonadota</taxon>
        <taxon>Gammaproteobacteria</taxon>
        <taxon>Moraxellales</taxon>
        <taxon>Moraxellaceae</taxon>
        <taxon>Acinetobacter</taxon>
    </lineage>
</organism>
<dbReference type="PANTHER" id="PTHR46796:SF2">
    <property type="entry name" value="TRANSCRIPTIONAL REGULATORY PROTEIN"/>
    <property type="match status" value="1"/>
</dbReference>
<dbReference type="Pfam" id="PF02311">
    <property type="entry name" value="AraC_binding"/>
    <property type="match status" value="1"/>
</dbReference>
<dbReference type="eggNOG" id="COG1917">
    <property type="taxonomic scope" value="Bacteria"/>
</dbReference>
<dbReference type="EMBL" id="APQL01000010">
    <property type="protein sequence ID" value="ENW03887.1"/>
    <property type="molecule type" value="Genomic_DNA"/>
</dbReference>
<dbReference type="Gene3D" id="1.10.10.60">
    <property type="entry name" value="Homeodomain-like"/>
    <property type="match status" value="2"/>
</dbReference>
<dbReference type="InterPro" id="IPR037923">
    <property type="entry name" value="HTH-like"/>
</dbReference>
<dbReference type="PROSITE" id="PS00041">
    <property type="entry name" value="HTH_ARAC_FAMILY_1"/>
    <property type="match status" value="1"/>
</dbReference>
<dbReference type="eggNOG" id="COG2207">
    <property type="taxonomic scope" value="Bacteria"/>
</dbReference>
<name>N9E171_9GAMM</name>
<comment type="caution">
    <text evidence="6">The sequence shown here is derived from an EMBL/GenBank/DDBJ whole genome shotgun (WGS) entry which is preliminary data.</text>
</comment>
<evidence type="ECO:0000256" key="2">
    <source>
        <dbReference type="ARBA" id="ARBA00023125"/>
    </source>
</evidence>
<evidence type="ECO:0000313" key="6">
    <source>
        <dbReference type="EMBL" id="ENW03887.1"/>
    </source>
</evidence>
<sequence>MLLDSTVEFWNDPLMPYVEIRRACQSRICYKSHSHPTFSIGAVDVGQSHFSSYFAQEQMLESGSVVVIPANVEHSCNPLPQHAWSYQMMHLDVEWLKTLMNELRLDQMLNSDSIAAKIPKLKPNILKNSKSYSAFTHLNNSLFDSEISIFQKEQNLVATLTEILLPDFDLQEIVPSNYYQQYLPQLIKCLSTGSENLSLQQLAEKMEISRYALIRLFKHYFGFTPHAYQLNTKINIARQRLQQRCDIAQLAYELNFTDQSHFQRVFKQHTGITPKQYSKKT</sequence>
<gene>
    <name evidence="6" type="ORF">F933_02857</name>
</gene>
<feature type="domain" description="HTH araC/xylS-type" evidence="5">
    <location>
        <begin position="180"/>
        <end position="280"/>
    </location>
</feature>
<proteinExistence type="predicted"/>
<dbReference type="InterPro" id="IPR018062">
    <property type="entry name" value="HTH_AraC-typ_CS"/>
</dbReference>
<dbReference type="Pfam" id="PF12833">
    <property type="entry name" value="HTH_18"/>
    <property type="match status" value="1"/>
</dbReference>
<dbReference type="SUPFAM" id="SSF46689">
    <property type="entry name" value="Homeodomain-like"/>
    <property type="match status" value="2"/>
</dbReference>
<dbReference type="InterPro" id="IPR020449">
    <property type="entry name" value="Tscrpt_reg_AraC-type_HTH"/>
</dbReference>
<evidence type="ECO:0000256" key="1">
    <source>
        <dbReference type="ARBA" id="ARBA00023015"/>
    </source>
</evidence>
<dbReference type="InterPro" id="IPR050204">
    <property type="entry name" value="AraC_XylS_family_regulators"/>
</dbReference>
<accession>N9E171</accession>
<dbReference type="GO" id="GO:0043565">
    <property type="term" value="F:sequence-specific DNA binding"/>
    <property type="evidence" value="ECO:0007669"/>
    <property type="project" value="InterPro"/>
</dbReference>
<evidence type="ECO:0000256" key="3">
    <source>
        <dbReference type="ARBA" id="ARBA00023159"/>
    </source>
</evidence>
<protein>
    <recommendedName>
        <fullName evidence="5">HTH araC/xylS-type domain-containing protein</fullName>
    </recommendedName>
</protein>
<dbReference type="HOGENOM" id="CLU_000445_88_16_6"/>
<reference evidence="6 7" key="1">
    <citation type="submission" date="2013-02" db="EMBL/GenBank/DDBJ databases">
        <title>The Genome Sequence of Acinetobacter beijerinckii CIP 110307.</title>
        <authorList>
            <consortium name="The Broad Institute Genome Sequencing Platform"/>
            <consortium name="The Broad Institute Genome Sequencing Center for Infectious Disease"/>
            <person name="Cerqueira G."/>
            <person name="Feldgarden M."/>
            <person name="Courvalin P."/>
            <person name="Perichon B."/>
            <person name="Grillot-Courvalin C."/>
            <person name="Clermont D."/>
            <person name="Rocha E."/>
            <person name="Yoon E.-J."/>
            <person name="Nemec A."/>
            <person name="Walker B."/>
            <person name="Young S.K."/>
            <person name="Zeng Q."/>
            <person name="Gargeya S."/>
            <person name="Fitzgerald M."/>
            <person name="Haas B."/>
            <person name="Abouelleil A."/>
            <person name="Alvarado L."/>
            <person name="Arachchi H.M."/>
            <person name="Berlin A.M."/>
            <person name="Chapman S.B."/>
            <person name="Dewar J."/>
            <person name="Goldberg J."/>
            <person name="Griggs A."/>
            <person name="Gujja S."/>
            <person name="Hansen M."/>
            <person name="Howarth C."/>
            <person name="Imamovic A."/>
            <person name="Larimer J."/>
            <person name="McCowan C."/>
            <person name="Murphy C."/>
            <person name="Neiman D."/>
            <person name="Pearson M."/>
            <person name="Priest M."/>
            <person name="Roberts A."/>
            <person name="Saif S."/>
            <person name="Shea T."/>
            <person name="Sisk P."/>
            <person name="Sykes S."/>
            <person name="Wortman J."/>
            <person name="Nusbaum C."/>
            <person name="Birren B."/>
        </authorList>
    </citation>
    <scope>NUCLEOTIDE SEQUENCE [LARGE SCALE GENOMIC DNA]</scope>
    <source>
        <strain evidence="6 7">CIP 110307</strain>
    </source>
</reference>
<keyword evidence="3" id="KW-0010">Activator</keyword>
<dbReference type="SUPFAM" id="SSF51215">
    <property type="entry name" value="Regulatory protein AraC"/>
    <property type="match status" value="1"/>
</dbReference>
<evidence type="ECO:0000259" key="5">
    <source>
        <dbReference type="PROSITE" id="PS01124"/>
    </source>
</evidence>
<dbReference type="STRING" id="262668.GCA_000931715_02770"/>
<dbReference type="InterPro" id="IPR009057">
    <property type="entry name" value="Homeodomain-like_sf"/>
</dbReference>
<dbReference type="GeneID" id="29858082"/>
<keyword evidence="4" id="KW-0804">Transcription</keyword>
<dbReference type="PROSITE" id="PS01124">
    <property type="entry name" value="HTH_ARAC_FAMILY_2"/>
    <property type="match status" value="1"/>
</dbReference>
<dbReference type="PRINTS" id="PR00032">
    <property type="entry name" value="HTHARAC"/>
</dbReference>
<dbReference type="PANTHER" id="PTHR46796">
    <property type="entry name" value="HTH-TYPE TRANSCRIPTIONAL ACTIVATOR RHAS-RELATED"/>
    <property type="match status" value="1"/>
</dbReference>
<dbReference type="Proteomes" id="UP000017670">
    <property type="component" value="Unassembled WGS sequence"/>
</dbReference>
<evidence type="ECO:0000256" key="4">
    <source>
        <dbReference type="ARBA" id="ARBA00023163"/>
    </source>
</evidence>